<dbReference type="PROSITE" id="PS50206">
    <property type="entry name" value="RHODANESE_3"/>
    <property type="match status" value="1"/>
</dbReference>
<dbReference type="SUPFAM" id="SSF52821">
    <property type="entry name" value="Rhodanese/Cell cycle control phosphatase"/>
    <property type="match status" value="1"/>
</dbReference>
<dbReference type="InterPro" id="IPR001307">
    <property type="entry name" value="Thiosulphate_STrfase_CS"/>
</dbReference>
<name>A0A9N9XQA6_PHYSR</name>
<reference evidence="3" key="1">
    <citation type="submission" date="2022-01" db="EMBL/GenBank/DDBJ databases">
        <authorList>
            <person name="King R."/>
        </authorList>
    </citation>
    <scope>NUCLEOTIDE SEQUENCE</scope>
</reference>
<proteinExistence type="predicted"/>
<protein>
    <recommendedName>
        <fullName evidence="1">Sulfurtransferase</fullName>
    </recommendedName>
</protein>
<evidence type="ECO:0000313" key="3">
    <source>
        <dbReference type="EMBL" id="CAG9860214.1"/>
    </source>
</evidence>
<evidence type="ECO:0000313" key="4">
    <source>
        <dbReference type="Proteomes" id="UP001153712"/>
    </source>
</evidence>
<evidence type="ECO:0000256" key="1">
    <source>
        <dbReference type="RuleBase" id="RU000507"/>
    </source>
</evidence>
<dbReference type="Pfam" id="PF00581">
    <property type="entry name" value="Rhodanese"/>
    <property type="match status" value="1"/>
</dbReference>
<keyword evidence="4" id="KW-1185">Reference proteome</keyword>
<gene>
    <name evidence="3" type="ORF">PHYEVI_LOCUS6570</name>
</gene>
<dbReference type="AlphaFoldDB" id="A0A9N9XQA6"/>
<dbReference type="GO" id="GO:0004792">
    <property type="term" value="F:thiosulfate-cyanide sulfurtransferase activity"/>
    <property type="evidence" value="ECO:0007669"/>
    <property type="project" value="InterPro"/>
</dbReference>
<keyword evidence="1" id="KW-0808">Transferase</keyword>
<evidence type="ECO:0000259" key="2">
    <source>
        <dbReference type="PROSITE" id="PS50206"/>
    </source>
</evidence>
<dbReference type="Gene3D" id="3.40.250.10">
    <property type="entry name" value="Rhodanese-like domain"/>
    <property type="match status" value="1"/>
</dbReference>
<dbReference type="PROSITE" id="PS00683">
    <property type="entry name" value="RHODANESE_2"/>
    <property type="match status" value="1"/>
</dbReference>
<dbReference type="InterPro" id="IPR001763">
    <property type="entry name" value="Rhodanese-like_dom"/>
</dbReference>
<feature type="domain" description="Rhodanese" evidence="2">
    <location>
        <begin position="58"/>
        <end position="157"/>
    </location>
</feature>
<dbReference type="PANTHER" id="PTHR44086:SF10">
    <property type="entry name" value="THIOSULFATE SULFURTRANSFERASE_RHODANESE-LIKE DOMAIN-CONTAINING PROTEIN 3"/>
    <property type="match status" value="1"/>
</dbReference>
<dbReference type="OrthoDB" id="566238at2759"/>
<organism evidence="3 4">
    <name type="scientific">Phyllotreta striolata</name>
    <name type="common">Striped flea beetle</name>
    <name type="synonym">Crioceris striolata</name>
    <dbReference type="NCBI Taxonomy" id="444603"/>
    <lineage>
        <taxon>Eukaryota</taxon>
        <taxon>Metazoa</taxon>
        <taxon>Ecdysozoa</taxon>
        <taxon>Arthropoda</taxon>
        <taxon>Hexapoda</taxon>
        <taxon>Insecta</taxon>
        <taxon>Pterygota</taxon>
        <taxon>Neoptera</taxon>
        <taxon>Endopterygota</taxon>
        <taxon>Coleoptera</taxon>
        <taxon>Polyphaga</taxon>
        <taxon>Cucujiformia</taxon>
        <taxon>Chrysomeloidea</taxon>
        <taxon>Chrysomelidae</taxon>
        <taxon>Galerucinae</taxon>
        <taxon>Alticini</taxon>
        <taxon>Phyllotreta</taxon>
    </lineage>
</organism>
<accession>A0A9N9XQA6</accession>
<dbReference type="Proteomes" id="UP001153712">
    <property type="component" value="Chromosome 3"/>
</dbReference>
<dbReference type="InterPro" id="IPR036873">
    <property type="entry name" value="Rhodanese-like_dom_sf"/>
</dbReference>
<dbReference type="EMBL" id="OU900096">
    <property type="protein sequence ID" value="CAG9860214.1"/>
    <property type="molecule type" value="Genomic_DNA"/>
</dbReference>
<dbReference type="PANTHER" id="PTHR44086">
    <property type="entry name" value="THIOSULFATE SULFURTRANSFERASE RDL2, MITOCHONDRIAL-RELATED"/>
    <property type="match status" value="1"/>
</dbReference>
<dbReference type="SMART" id="SM00450">
    <property type="entry name" value="RHOD"/>
    <property type="match status" value="1"/>
</dbReference>
<sequence>MSIKTIGFIKSFERLMLFHPKPCNTFIHSLHTSPIRRLIETENAKEVSHSAFKKIIQEKNNNFVIDVRKPEELRNKGAISGSINVPLDELEDALRNLSVDEFREKYGINKPSKNHVIIFSCNSGNRSAKALEMADKLGYKMAKHYPGGWTEWEKAINE</sequence>